<dbReference type="Proteomes" id="UP000270094">
    <property type="component" value="Unassembled WGS sequence"/>
</dbReference>
<reference evidence="1 2" key="1">
    <citation type="submission" date="2018-11" db="EMBL/GenBank/DDBJ databases">
        <authorList>
            <consortium name="Pathogen Informatics"/>
        </authorList>
    </citation>
    <scope>NUCLEOTIDE SEQUENCE [LARGE SCALE GENOMIC DNA]</scope>
</reference>
<sequence length="291" mass="32932">MCIGRVGLMQCREKCLSDGAERTTARCVRQHEFPFQKRCLCQVRRSPMHTVDGGSHKVGKNPALRNTTEMPIKRALLEKLSKEKKRNPELDVGDVPLLKEDVCTENNGDEVCDRKCSSNDTNSSGRCQADGDRVVCRCSPCLTLVCDFEKNMECGWTDMHMIDEQFGNVSIASKLDQSRWTDMHMIDEQFGNVSIASKLDQKNRYGLSRIPSSSYSGLYRRGPFDGPITLTVDVYPTEGIDVRICIDTLQKCQTQKVTAKSWNRVRAKIKVKQAQRVCAAFMLHTLFYNTS</sequence>
<dbReference type="OrthoDB" id="5861269at2759"/>
<evidence type="ECO:0000313" key="1">
    <source>
        <dbReference type="EMBL" id="VDM77300.1"/>
    </source>
</evidence>
<accession>A0A3P7IW71</accession>
<dbReference type="AlphaFoldDB" id="A0A3P7IW71"/>
<organism evidence="1 2">
    <name type="scientific">Strongylus vulgaris</name>
    <name type="common">Blood worm</name>
    <dbReference type="NCBI Taxonomy" id="40348"/>
    <lineage>
        <taxon>Eukaryota</taxon>
        <taxon>Metazoa</taxon>
        <taxon>Ecdysozoa</taxon>
        <taxon>Nematoda</taxon>
        <taxon>Chromadorea</taxon>
        <taxon>Rhabditida</taxon>
        <taxon>Rhabditina</taxon>
        <taxon>Rhabditomorpha</taxon>
        <taxon>Strongyloidea</taxon>
        <taxon>Strongylidae</taxon>
        <taxon>Strongylus</taxon>
    </lineage>
</organism>
<name>A0A3P7IW71_STRVU</name>
<evidence type="ECO:0000313" key="2">
    <source>
        <dbReference type="Proteomes" id="UP000270094"/>
    </source>
</evidence>
<proteinExistence type="predicted"/>
<gene>
    <name evidence="1" type="ORF">SVUK_LOCUS12298</name>
</gene>
<dbReference type="EMBL" id="UYYB01098883">
    <property type="protein sequence ID" value="VDM77300.1"/>
    <property type="molecule type" value="Genomic_DNA"/>
</dbReference>
<protein>
    <submittedName>
        <fullName evidence="1">Uncharacterized protein</fullName>
    </submittedName>
</protein>
<keyword evidence="2" id="KW-1185">Reference proteome</keyword>